<dbReference type="Proteomes" id="UP001152561">
    <property type="component" value="Unassembled WGS sequence"/>
</dbReference>
<protein>
    <recommendedName>
        <fullName evidence="11">K Homology domain-containing protein</fullName>
    </recommendedName>
</protein>
<dbReference type="InterPro" id="IPR055256">
    <property type="entry name" value="KH_1_KHDC4/BBP-like"/>
</dbReference>
<keyword evidence="3" id="KW-0150">Chloroplast</keyword>
<keyword evidence="5 10" id="KW-0812">Transmembrane</keyword>
<keyword evidence="8 10" id="KW-0472">Membrane</keyword>
<evidence type="ECO:0000256" key="3">
    <source>
        <dbReference type="ARBA" id="ARBA00022528"/>
    </source>
</evidence>
<dbReference type="OrthoDB" id="497268at2759"/>
<feature type="domain" description="K Homology" evidence="11">
    <location>
        <begin position="132"/>
        <end position="232"/>
    </location>
</feature>
<gene>
    <name evidence="12" type="ORF">K7X08_007070</name>
</gene>
<dbReference type="InterPro" id="IPR032377">
    <property type="entry name" value="STAR_dimer"/>
</dbReference>
<dbReference type="InterPro" id="IPR036612">
    <property type="entry name" value="KH_dom_type_1_sf"/>
</dbReference>
<proteinExistence type="inferred from homology"/>
<evidence type="ECO:0000259" key="11">
    <source>
        <dbReference type="SMART" id="SM00322"/>
    </source>
</evidence>
<evidence type="ECO:0000256" key="5">
    <source>
        <dbReference type="ARBA" id="ARBA00022692"/>
    </source>
</evidence>
<dbReference type="GO" id="GO:0031969">
    <property type="term" value="C:chloroplast membrane"/>
    <property type="evidence" value="ECO:0007669"/>
    <property type="project" value="UniProtKB-SubCell"/>
</dbReference>
<evidence type="ECO:0000256" key="6">
    <source>
        <dbReference type="ARBA" id="ARBA00022946"/>
    </source>
</evidence>
<accession>A0A9Q1QZ48</accession>
<feature type="compositionally biased region" description="Low complexity" evidence="9">
    <location>
        <begin position="261"/>
        <end position="274"/>
    </location>
</feature>
<evidence type="ECO:0000256" key="4">
    <source>
        <dbReference type="ARBA" id="ARBA00022640"/>
    </source>
</evidence>
<feature type="transmembrane region" description="Helical" evidence="10">
    <location>
        <begin position="518"/>
        <end position="537"/>
    </location>
</feature>
<evidence type="ECO:0000256" key="7">
    <source>
        <dbReference type="ARBA" id="ARBA00022989"/>
    </source>
</evidence>
<dbReference type="SMART" id="SM00322">
    <property type="entry name" value="KH"/>
    <property type="match status" value="1"/>
</dbReference>
<comment type="caution">
    <text evidence="12">The sequence shown here is derived from an EMBL/GenBank/DDBJ whole genome shotgun (WGS) entry which is preliminary data.</text>
</comment>
<evidence type="ECO:0000256" key="10">
    <source>
        <dbReference type="SAM" id="Phobius"/>
    </source>
</evidence>
<evidence type="ECO:0000256" key="2">
    <source>
        <dbReference type="ARBA" id="ARBA00010793"/>
    </source>
</evidence>
<dbReference type="EMBL" id="JAJAGQ010000019">
    <property type="protein sequence ID" value="KAJ8533746.1"/>
    <property type="molecule type" value="Genomic_DNA"/>
</dbReference>
<dbReference type="Pfam" id="PF22675">
    <property type="entry name" value="KH-I_KHDC4-BBP"/>
    <property type="match status" value="1"/>
</dbReference>
<dbReference type="Gene3D" id="3.30.1370.10">
    <property type="entry name" value="K Homology domain, type 1"/>
    <property type="match status" value="1"/>
</dbReference>
<dbReference type="SUPFAM" id="SSF54791">
    <property type="entry name" value="Eukaryotic type KH-domain (KH-domain type I)"/>
    <property type="match status" value="1"/>
</dbReference>
<sequence length="659" mass="71768">MSGLYNHNFSPSRAASPQIRTNQDVESNQYLSELLAEHQKLGPFMQVLPICSTLLNQEIMRISGMMPNQGFSELDRFQHRSPSPMTSTNLMSNVGGTGLGGWSGLAQERLSGAPGMSMDWHGAPASPSSYTVKRILHLEIPLDAYPNFNFVGRLLGPRGNSLKQVEATTGCRVYIRGRGSIKDPEQEENLRGIPGYEHLNEPLHILIEAELPANIVDIRLRRAQEIIEELLKPVDESQDYIKRQQLHELAILNSNFREESPGPSGSVSPFNNGGLKRPKTEAKRTLNFFFKVILRNLSKVGGRKMVAMSQLRYSPLTGYYQNHTQSRYLSGVSPRFSDNNLTFNPLKTSHIIASKQSDHGLKYQVIPCAGGGNGGSIGIGWGGGGGGDGDSDESKSSWDSFGPIGAFVNGWRSRVAADPQFPFKVLMEELVGVSANVLGDMASRPNFGLNELDFVFSTLVVGSIMNFVLMYLLAPTASASIQTLPSIFANCPPSHMFQSGSYGVLSRLGTFVYKGTQFAAVGFAAGLVGTALSNGLIKMRKKMHPNFETPNKPPPTLLNAATWAIHMGISSNLRYQTLNGVEFVLAKGLPPLAFKTSIIALRCANNILGGMTFVMLAKLTGSQKADEGKVIAIEDTLVGEKERLLDLNDNMHTADSTSK</sequence>
<dbReference type="Pfam" id="PF16544">
    <property type="entry name" value="STAR_dimer"/>
    <property type="match status" value="1"/>
</dbReference>
<evidence type="ECO:0000313" key="12">
    <source>
        <dbReference type="EMBL" id="KAJ8533746.1"/>
    </source>
</evidence>
<evidence type="ECO:0000256" key="9">
    <source>
        <dbReference type="SAM" id="MobiDB-lite"/>
    </source>
</evidence>
<keyword evidence="6" id="KW-0809">Transit peptide</keyword>
<dbReference type="Pfam" id="PF11891">
    <property type="entry name" value="RETICULATA-like"/>
    <property type="match status" value="1"/>
</dbReference>
<keyword evidence="4" id="KW-0934">Plastid</keyword>
<evidence type="ECO:0000313" key="13">
    <source>
        <dbReference type="Proteomes" id="UP001152561"/>
    </source>
</evidence>
<dbReference type="InterPro" id="IPR021825">
    <property type="entry name" value="RETICULATA-related"/>
</dbReference>
<keyword evidence="13" id="KW-1185">Reference proteome</keyword>
<organism evidence="12 13">
    <name type="scientific">Anisodus acutangulus</name>
    <dbReference type="NCBI Taxonomy" id="402998"/>
    <lineage>
        <taxon>Eukaryota</taxon>
        <taxon>Viridiplantae</taxon>
        <taxon>Streptophyta</taxon>
        <taxon>Embryophyta</taxon>
        <taxon>Tracheophyta</taxon>
        <taxon>Spermatophyta</taxon>
        <taxon>Magnoliopsida</taxon>
        <taxon>eudicotyledons</taxon>
        <taxon>Gunneridae</taxon>
        <taxon>Pentapetalae</taxon>
        <taxon>asterids</taxon>
        <taxon>lamiids</taxon>
        <taxon>Solanales</taxon>
        <taxon>Solanaceae</taxon>
        <taxon>Solanoideae</taxon>
        <taxon>Hyoscyameae</taxon>
        <taxon>Anisodus</taxon>
    </lineage>
</organism>
<comment type="subcellular location">
    <subcellularLocation>
        <location evidence="1">Plastid</location>
        <location evidence="1">Chloroplast membrane</location>
        <topology evidence="1">Multi-pass membrane protein</topology>
    </subcellularLocation>
</comment>
<dbReference type="AlphaFoldDB" id="A0A9Q1QZ48"/>
<comment type="similarity">
    <text evidence="2">Belongs to the RETICULATA family.</text>
</comment>
<keyword evidence="7 10" id="KW-1133">Transmembrane helix</keyword>
<evidence type="ECO:0000256" key="1">
    <source>
        <dbReference type="ARBA" id="ARBA00004508"/>
    </source>
</evidence>
<dbReference type="PANTHER" id="PTHR31620">
    <property type="entry name" value="PROTEIN RETICULATA-RELATED 2, CHLOROPLASTIC-RELATED"/>
    <property type="match status" value="1"/>
</dbReference>
<dbReference type="InterPro" id="IPR004087">
    <property type="entry name" value="KH_dom"/>
</dbReference>
<dbReference type="PANTHER" id="PTHR31620:SF15">
    <property type="entry name" value="PROTEIN RETICULATA-RELATED 2, CHLOROPLASTIC-RELATED"/>
    <property type="match status" value="1"/>
</dbReference>
<feature type="region of interest" description="Disordered" evidence="9">
    <location>
        <begin position="256"/>
        <end position="278"/>
    </location>
</feature>
<feature type="region of interest" description="Disordered" evidence="9">
    <location>
        <begin position="1"/>
        <end position="21"/>
    </location>
</feature>
<reference evidence="13" key="1">
    <citation type="journal article" date="2023" name="Proc. Natl. Acad. Sci. U.S.A.">
        <title>Genomic and structural basis for evolution of tropane alkaloid biosynthesis.</title>
        <authorList>
            <person name="Wanga Y.-J."/>
            <person name="Taina T."/>
            <person name="Yua J.-Y."/>
            <person name="Lia J."/>
            <person name="Xua B."/>
            <person name="Chenc J."/>
            <person name="D'Auriad J.C."/>
            <person name="Huanga J.-P."/>
            <person name="Huanga S.-X."/>
        </authorList>
    </citation>
    <scope>NUCLEOTIDE SEQUENCE [LARGE SCALE GENOMIC DNA]</scope>
    <source>
        <strain evidence="13">cv. KIB-2019</strain>
    </source>
</reference>
<name>A0A9Q1QZ48_9SOLA</name>
<dbReference type="GO" id="GO:0003723">
    <property type="term" value="F:RNA binding"/>
    <property type="evidence" value="ECO:0007669"/>
    <property type="project" value="InterPro"/>
</dbReference>
<evidence type="ECO:0000256" key="8">
    <source>
        <dbReference type="ARBA" id="ARBA00023136"/>
    </source>
</evidence>